<feature type="domain" description="Nitroreductase" evidence="1">
    <location>
        <begin position="57"/>
        <end position="216"/>
    </location>
</feature>
<keyword evidence="3" id="KW-1185">Reference proteome</keyword>
<dbReference type="AlphaFoldDB" id="A0A939QJF3"/>
<dbReference type="Proteomes" id="UP000668403">
    <property type="component" value="Unassembled WGS sequence"/>
</dbReference>
<evidence type="ECO:0000313" key="3">
    <source>
        <dbReference type="Proteomes" id="UP000668403"/>
    </source>
</evidence>
<dbReference type="InterPro" id="IPR000415">
    <property type="entry name" value="Nitroreductase-like"/>
</dbReference>
<dbReference type="InterPro" id="IPR029479">
    <property type="entry name" value="Nitroreductase"/>
</dbReference>
<dbReference type="Gene3D" id="3.40.109.10">
    <property type="entry name" value="NADH Oxidase"/>
    <property type="match status" value="1"/>
</dbReference>
<dbReference type="GO" id="GO:0035527">
    <property type="term" value="F:3-hydroxypropionate dehydrogenase (NADP+) activity"/>
    <property type="evidence" value="ECO:0007669"/>
    <property type="project" value="UniProtKB-EC"/>
</dbReference>
<comment type="caution">
    <text evidence="2">The sequence shown here is derived from an EMBL/GenBank/DDBJ whole genome shotgun (WGS) entry which is preliminary data.</text>
</comment>
<dbReference type="Pfam" id="PF00881">
    <property type="entry name" value="Nitroreductase"/>
    <property type="match status" value="1"/>
</dbReference>
<organism evidence="2 3">
    <name type="scientific">Leucobacter tardus</name>
    <dbReference type="NCBI Taxonomy" id="501483"/>
    <lineage>
        <taxon>Bacteria</taxon>
        <taxon>Bacillati</taxon>
        <taxon>Actinomycetota</taxon>
        <taxon>Actinomycetes</taxon>
        <taxon>Micrococcales</taxon>
        <taxon>Microbacteriaceae</taxon>
        <taxon>Leucobacter</taxon>
    </lineage>
</organism>
<proteinExistence type="predicted"/>
<evidence type="ECO:0000259" key="1">
    <source>
        <dbReference type="Pfam" id="PF00881"/>
    </source>
</evidence>
<dbReference type="SUPFAM" id="SSF55469">
    <property type="entry name" value="FMN-dependent nitroreductase-like"/>
    <property type="match status" value="1"/>
</dbReference>
<accession>A0A939QJF3</accession>
<dbReference type="PANTHER" id="PTHR43543:SF1">
    <property type="entry name" value="MALONIC SEMIALDEHYDE REDUCTASE RUTE-RELATED"/>
    <property type="match status" value="1"/>
</dbReference>
<dbReference type="InterPro" id="IPR050461">
    <property type="entry name" value="Nitroreductase_HadB/RutE"/>
</dbReference>
<protein>
    <submittedName>
        <fullName evidence="2">Malonic semialdehyde reductase</fullName>
        <ecNumber evidence="2">1.1.1.298</ecNumber>
    </submittedName>
</protein>
<reference evidence="2" key="1">
    <citation type="submission" date="2021-03" db="EMBL/GenBank/DDBJ databases">
        <title>Leucobacter chromiisoli sp. nov., isolated from chromium-containing soil of chemical plant.</title>
        <authorList>
            <person name="Xu Z."/>
        </authorList>
    </citation>
    <scope>NUCLEOTIDE SEQUENCE</scope>
    <source>
        <strain evidence="2">K 70/01</strain>
    </source>
</reference>
<gene>
    <name evidence="2" type="ORF">J4H85_03250</name>
</gene>
<dbReference type="EMBL" id="JAGFBF010000001">
    <property type="protein sequence ID" value="MBO2989016.1"/>
    <property type="molecule type" value="Genomic_DNA"/>
</dbReference>
<sequence length="239" mass="26339">MILDFELDGNSGFRSSIGISSYTKRSENWRTPVTTTAPIALETLDSASRELLFTDARTANSFTDEPVTDAELQGIWELTRYAPTMANGQPLRVLFVRTEEGKSRLLPHIAEGSNRNKAEAAPVVAVLAYDTDFHEQFPVTFPDRGEMYRENFGSMPVEAREPISKYSAALATGQFFLAVRAHGLAVGPMAGFDTEGIDQEFFAGTTWKSHLVVNLGHPGENPWFPRLPRVAVADAVAWA</sequence>
<dbReference type="PANTHER" id="PTHR43543">
    <property type="entry name" value="MALONIC SEMIALDEHYDE REDUCTASE RUTE-RELATED"/>
    <property type="match status" value="1"/>
</dbReference>
<name>A0A939QJF3_9MICO</name>
<evidence type="ECO:0000313" key="2">
    <source>
        <dbReference type="EMBL" id="MBO2989016.1"/>
    </source>
</evidence>
<keyword evidence="2" id="KW-0560">Oxidoreductase</keyword>
<dbReference type="EC" id="1.1.1.298" evidence="2"/>
<dbReference type="NCBIfam" id="NF003768">
    <property type="entry name" value="PRK05365.1"/>
    <property type="match status" value="1"/>
</dbReference>